<dbReference type="PANTHER" id="PTHR32089:SF120">
    <property type="entry name" value="METHYL-ACCEPTING CHEMOTAXIS PROTEIN TLPQ"/>
    <property type="match status" value="1"/>
</dbReference>
<evidence type="ECO:0000256" key="3">
    <source>
        <dbReference type="ARBA" id="ARBA00029447"/>
    </source>
</evidence>
<dbReference type="CDD" id="cd06225">
    <property type="entry name" value="HAMP"/>
    <property type="match status" value="1"/>
</dbReference>
<proteinExistence type="inferred from homology"/>
<dbReference type="GO" id="GO:0016020">
    <property type="term" value="C:membrane"/>
    <property type="evidence" value="ECO:0007669"/>
    <property type="project" value="UniProtKB-SubCell"/>
</dbReference>
<keyword evidence="5" id="KW-0812">Transmembrane</keyword>
<evidence type="ECO:0000256" key="4">
    <source>
        <dbReference type="PROSITE-ProRule" id="PRU00284"/>
    </source>
</evidence>
<keyword evidence="5" id="KW-0472">Membrane</keyword>
<keyword evidence="2 4" id="KW-0807">Transducer</keyword>
<organism evidence="8 9">
    <name type="scientific">endosymbiont of Escarpia spicata</name>
    <dbReference type="NCBI Taxonomy" id="2200908"/>
    <lineage>
        <taxon>Bacteria</taxon>
        <taxon>Pseudomonadati</taxon>
        <taxon>Pseudomonadota</taxon>
        <taxon>Gammaproteobacteria</taxon>
        <taxon>sulfur-oxidizing symbionts</taxon>
    </lineage>
</organism>
<name>A0A370DB59_9GAMM</name>
<dbReference type="SUPFAM" id="SSF58104">
    <property type="entry name" value="Methyl-accepting chemotaxis protein (MCP) signaling domain"/>
    <property type="match status" value="1"/>
</dbReference>
<dbReference type="CDD" id="cd11386">
    <property type="entry name" value="MCP_signal"/>
    <property type="match status" value="1"/>
</dbReference>
<feature type="domain" description="HAMP" evidence="7">
    <location>
        <begin position="451"/>
        <end position="498"/>
    </location>
</feature>
<dbReference type="GO" id="GO:0007165">
    <property type="term" value="P:signal transduction"/>
    <property type="evidence" value="ECO:0007669"/>
    <property type="project" value="UniProtKB-KW"/>
</dbReference>
<dbReference type="GO" id="GO:0006935">
    <property type="term" value="P:chemotaxis"/>
    <property type="evidence" value="ECO:0007669"/>
    <property type="project" value="UniProtKB-ARBA"/>
</dbReference>
<protein>
    <recommendedName>
        <fullName evidence="10">Methyl-accepting chemotaxis protein</fullName>
    </recommendedName>
</protein>
<keyword evidence="9" id="KW-1185">Reference proteome</keyword>
<feature type="transmembrane region" description="Helical" evidence="5">
    <location>
        <begin position="421"/>
        <end position="444"/>
    </location>
</feature>
<dbReference type="InterPro" id="IPR003660">
    <property type="entry name" value="HAMP_dom"/>
</dbReference>
<dbReference type="EMBL" id="QFXE01000021">
    <property type="protein sequence ID" value="RDH82128.1"/>
    <property type="molecule type" value="Genomic_DNA"/>
</dbReference>
<dbReference type="PROSITE" id="PS50111">
    <property type="entry name" value="CHEMOTAXIS_TRANSDUC_2"/>
    <property type="match status" value="1"/>
</dbReference>
<keyword evidence="5" id="KW-1133">Transmembrane helix</keyword>
<evidence type="ECO:0000313" key="8">
    <source>
        <dbReference type="EMBL" id="RDH82128.1"/>
    </source>
</evidence>
<comment type="subcellular location">
    <subcellularLocation>
        <location evidence="1">Membrane</location>
    </subcellularLocation>
</comment>
<dbReference type="Proteomes" id="UP000254771">
    <property type="component" value="Unassembled WGS sequence"/>
</dbReference>
<dbReference type="FunFam" id="1.10.287.950:FF:000001">
    <property type="entry name" value="Methyl-accepting chemotaxis sensory transducer"/>
    <property type="match status" value="1"/>
</dbReference>
<dbReference type="Pfam" id="PF00015">
    <property type="entry name" value="MCPsignal"/>
    <property type="match status" value="1"/>
</dbReference>
<evidence type="ECO:0000259" key="6">
    <source>
        <dbReference type="PROSITE" id="PS50111"/>
    </source>
</evidence>
<dbReference type="Gene3D" id="1.10.287.950">
    <property type="entry name" value="Methyl-accepting chemotaxis protein"/>
    <property type="match status" value="1"/>
</dbReference>
<sequence length="775" mass="83234">MKIKTKVIIGAALFAAIPVLGASTLIGWLAISSGKVALEEQATHQILAVRDSKKAQIEDYFRVISAQIQTFSNGQMVVDAMLGLGDAYLNFYGEFAEQAPDFYRKQLSSYYKNEYAAEYQNRNGGQSPAVDEFITGLDENTTAIQYQYLKANPNPLGEKEKLSDPEDDTLYAQIHSLYHPKLLKFLEKFGYYDIFLVEPENGNIVYSVFKEIDFGTSLLSGPHADSGLGEAFRSAMKADKADDVSVIDFKPYGPSYSEQAAFIASPIFDDEDRIGVLIFQMPVGRLNGIMTSGGKWQEVGQGKTGETYLVDKDLVARSISRFMMESPGSYPALLGKFGVRKGITDAISNKGTNVGLQQIDTPATSASSRDETGVSIFDGYRGKQVLSAYAPLNVAGLDWSIISEIETDEAFSSAAALSRDIINYAIAILATVLAGSILVGWFFACKGTILIRRLNATINDIEKNASLVERCDDTGNDEISQMAESVNHMLSRFQNSVRQVSDATNQMSGSSRELQAVTSESQSINLEQQSQIEQIATAITEMAATVREVASNAAATATAAGEADTASNDGSKIIEQALSTIDGVAVQVDGAASVIQKLEVDSQSIGNILKVIQGVAEQTNLLALNAAIEAARAGEQGRGFAVVADEVRALAGRTQSSIHEIEETIEDLQKHSSQAVEAMKISQQGVQATVERAKEAGVSLGSITQSVDTITDMATQIATATHQQSAVAEEISRNAEGIAGTAQQSLKSSEQVAAASDSLNHLSVQLKELVAQFKI</sequence>
<evidence type="ECO:0000256" key="2">
    <source>
        <dbReference type="ARBA" id="ARBA00023224"/>
    </source>
</evidence>
<evidence type="ECO:0008006" key="10">
    <source>
        <dbReference type="Google" id="ProtNLM"/>
    </source>
</evidence>
<reference evidence="8 9" key="1">
    <citation type="journal article" date="2018" name="ISME J.">
        <title>Endosymbiont genomes yield clues of tubeworm success.</title>
        <authorList>
            <person name="Li Y."/>
            <person name="Liles M.R."/>
            <person name="Halanych K.M."/>
        </authorList>
    </citation>
    <scope>NUCLEOTIDE SEQUENCE [LARGE SCALE GENOMIC DNA]</scope>
    <source>
        <strain evidence="8">A1462</strain>
    </source>
</reference>
<evidence type="ECO:0000313" key="9">
    <source>
        <dbReference type="Proteomes" id="UP000254771"/>
    </source>
</evidence>
<dbReference type="PANTHER" id="PTHR32089">
    <property type="entry name" value="METHYL-ACCEPTING CHEMOTAXIS PROTEIN MCPB"/>
    <property type="match status" value="1"/>
</dbReference>
<dbReference type="InterPro" id="IPR004089">
    <property type="entry name" value="MCPsignal_dom"/>
</dbReference>
<accession>A0A370DB59</accession>
<dbReference type="PROSITE" id="PS50885">
    <property type="entry name" value="HAMP"/>
    <property type="match status" value="1"/>
</dbReference>
<dbReference type="Pfam" id="PF00672">
    <property type="entry name" value="HAMP"/>
    <property type="match status" value="1"/>
</dbReference>
<evidence type="ECO:0000259" key="7">
    <source>
        <dbReference type="PROSITE" id="PS50885"/>
    </source>
</evidence>
<gene>
    <name evidence="8" type="ORF">DIZ78_17060</name>
</gene>
<dbReference type="SMART" id="SM00283">
    <property type="entry name" value="MA"/>
    <property type="match status" value="1"/>
</dbReference>
<comment type="caution">
    <text evidence="8">The sequence shown here is derived from an EMBL/GenBank/DDBJ whole genome shotgun (WGS) entry which is preliminary data.</text>
</comment>
<dbReference type="AlphaFoldDB" id="A0A370DB59"/>
<evidence type="ECO:0000256" key="5">
    <source>
        <dbReference type="SAM" id="Phobius"/>
    </source>
</evidence>
<comment type="similarity">
    <text evidence="3">Belongs to the methyl-accepting chemotaxis (MCP) protein family.</text>
</comment>
<feature type="domain" description="Methyl-accepting transducer" evidence="6">
    <location>
        <begin position="503"/>
        <end position="739"/>
    </location>
</feature>
<evidence type="ECO:0000256" key="1">
    <source>
        <dbReference type="ARBA" id="ARBA00004370"/>
    </source>
</evidence>